<dbReference type="Gene3D" id="2.60.40.2810">
    <property type="match status" value="1"/>
</dbReference>
<evidence type="ECO:0000259" key="2">
    <source>
        <dbReference type="Pfam" id="PF07705"/>
    </source>
</evidence>
<dbReference type="InterPro" id="IPR011047">
    <property type="entry name" value="Quinoprotein_ADH-like_sf"/>
</dbReference>
<sequence length="1240" mass="131970">MNYRKNPTQFLLISISLITVLIALLLGNESLADRIGNNYEQQMPVPGVKVPSVRIESLNKIKPGETVDLTAYATVDTKHNGEPFFYWYAAQGTFTLHPSYPDYSTVTYTAPNTPGDVTITAQVGDTLGYVGTDKFTLTVLGATNGKGNPPVLQNCTYRVSPQDWQNKYHATYRLTIETTADAVPVGHVSIQPTTGNLLWKSSGTVRLLVNGTAVNIYKDAALTRLIGKSEIYHAGYGNIDIYFNAGFSTNQNISIEQREDLYGKWLVDWLLKATCPGPGNHNKGAADLIVDTAEAKPFQLGPGATTLTRARVSNIGSGPADASALACYLSTNGSTWDAADTLLYRQQFSSIIDGRNAFVEQEITIPAHLASGDYHLIFRADDQNTVAEANEGNNAAAVRIEVRTGADLAVSNPRVSPGNVAPGQSVTVNATLTNIGGTGTLAASRIGYYLSADAAWDSADILLSTDYFGSLLPGQSQSFSQTLTLPKNLPVGQQYIIFYADYADNVLEANESNNQASVSIQVAADQSMTVLTPNAATSWLSDRQQTIQWTSNIGGTVKIDLYKSVSFNQTIATAAANTGSYTWTVPELQPEDHYWIKITSNADSSIFDDSDRFSITWPETLTVLSPVNGDVFGFGTNRNIIWKSSFNGTVNIDLLKAGNFYRSIEQAVQTVSASDNSYSWHVPADLSEGGDYQIRVTHSADPATTDLSDGYFTIADANAETPLAVDDAAVTKENVAVLIAVLTNDNPPAGETLEVIAVSDPAHGTALINGDNTLTYTPDFGFTGSDSLTYTVKSPSRGTSSASVYVTVQEKVNCDSWALPPGVQALARDDAGNIFAVGTFQSSITLGTDAPVTLTAPTEKHALYIAKYTASGELLWARKAISSEYGIIESKAAVDTTGNLYLSGSYYSEMNFFNGTAVAKTLSGEPGCAHDIFVAKYTPAGALAWAERAGGQWDDYGESLAVDSAAGRLHIGGMFTGTLNLGSGASATTLNSIDGNTDPFIAQYTLDGTLVWAKQVDGGSGSVLSVAAKGADSVLATGYYEDSITFSGTSPITLTTGDATNFFVAEFRADSGDVRWAQKANGTSNCTGRAVAADDAGQVYVAGDFRQSCDFYDADTVFKSLTSFGESDLFMIKYHADGTPEWLRQGGGVSDDLGRAMSFNQDSNLMFIGTCNQYPVAFTIDAAENTATSNTSCAAVYDRDGSFQGFAEPGDKLVLAETATGNSVIIGRDGTVTPCGEISP</sequence>
<comment type="caution">
    <text evidence="4">The sequence shown here is derived from an EMBL/GenBank/DDBJ whole genome shotgun (WGS) entry which is preliminary data.</text>
</comment>
<keyword evidence="5" id="KW-1185">Reference proteome</keyword>
<gene>
    <name evidence="4" type="ORF">CDV28_101213</name>
</gene>
<dbReference type="InterPro" id="IPR011635">
    <property type="entry name" value="CARDB"/>
</dbReference>
<keyword evidence="1" id="KW-0732">Signal</keyword>
<organism evidence="4 5">
    <name type="scientific">Candidatus Electronema aureum</name>
    <dbReference type="NCBI Taxonomy" id="2005002"/>
    <lineage>
        <taxon>Bacteria</taxon>
        <taxon>Pseudomonadati</taxon>
        <taxon>Thermodesulfobacteriota</taxon>
        <taxon>Desulfobulbia</taxon>
        <taxon>Desulfobulbales</taxon>
        <taxon>Desulfobulbaceae</taxon>
        <taxon>Candidatus Electronema</taxon>
    </lineage>
</organism>
<evidence type="ECO:0000259" key="3">
    <source>
        <dbReference type="Pfam" id="PF10342"/>
    </source>
</evidence>
<dbReference type="Gene3D" id="2.60.40.10">
    <property type="entry name" value="Immunoglobulins"/>
    <property type="match status" value="2"/>
</dbReference>
<protein>
    <submittedName>
        <fullName evidence="4">Ser-Thr-rich glycosyl-phosphatidyl-inositol-anchored membrane family protein</fullName>
    </submittedName>
</protein>
<accession>A0A521G5R1</accession>
<feature type="domain" description="Yeast cell wall synthesis Kre9/Knh1-like N-terminal" evidence="3">
    <location>
        <begin position="625"/>
        <end position="704"/>
    </location>
</feature>
<feature type="domain" description="Yeast cell wall synthesis Kre9/Knh1-like N-terminal" evidence="3">
    <location>
        <begin position="532"/>
        <end position="615"/>
    </location>
</feature>
<dbReference type="Pfam" id="PF17963">
    <property type="entry name" value="Big_9"/>
    <property type="match status" value="1"/>
</dbReference>
<dbReference type="Pfam" id="PF10342">
    <property type="entry name" value="Kre9_KNH"/>
    <property type="match status" value="2"/>
</dbReference>
<dbReference type="AlphaFoldDB" id="A0A521G5R1"/>
<dbReference type="EMBL" id="NQJD01000001">
    <property type="protein sequence ID" value="TAA76310.1"/>
    <property type="molecule type" value="Genomic_DNA"/>
</dbReference>
<name>A0A521G5R1_9BACT</name>
<dbReference type="InterPro" id="IPR052918">
    <property type="entry name" value="Motility_Chemotaxis_Reg"/>
</dbReference>
<proteinExistence type="predicted"/>
<dbReference type="InterPro" id="IPR013783">
    <property type="entry name" value="Ig-like_fold"/>
</dbReference>
<dbReference type="SUPFAM" id="SSF50998">
    <property type="entry name" value="Quinoprotein alcohol dehydrogenase-like"/>
    <property type="match status" value="1"/>
</dbReference>
<dbReference type="Pfam" id="PF07705">
    <property type="entry name" value="CARDB"/>
    <property type="match status" value="2"/>
</dbReference>
<evidence type="ECO:0000256" key="1">
    <source>
        <dbReference type="ARBA" id="ARBA00022729"/>
    </source>
</evidence>
<dbReference type="PANTHER" id="PTHR35580">
    <property type="entry name" value="CELL SURFACE GLYCOPROTEIN (S-LAYER PROTEIN)-LIKE PROTEIN"/>
    <property type="match status" value="1"/>
</dbReference>
<feature type="domain" description="CARDB" evidence="2">
    <location>
        <begin position="286"/>
        <end position="396"/>
    </location>
</feature>
<evidence type="ECO:0000313" key="4">
    <source>
        <dbReference type="EMBL" id="TAA76310.1"/>
    </source>
</evidence>
<dbReference type="InterPro" id="IPR018466">
    <property type="entry name" value="Kre9/Knh1-like_N"/>
</dbReference>
<dbReference type="Proteomes" id="UP000316238">
    <property type="component" value="Unassembled WGS sequence"/>
</dbReference>
<evidence type="ECO:0000313" key="5">
    <source>
        <dbReference type="Proteomes" id="UP000316238"/>
    </source>
</evidence>
<dbReference type="PANTHER" id="PTHR35580:SF1">
    <property type="entry name" value="PHYTASE-LIKE DOMAIN-CONTAINING PROTEIN"/>
    <property type="match status" value="1"/>
</dbReference>
<reference evidence="4" key="1">
    <citation type="submission" date="2017-07" db="EMBL/GenBank/DDBJ databases">
        <title>The cable genome - Insights into the physiology and evolution of filamentous bacteria capable of sulfide oxidation via long distance electron transfer.</title>
        <authorList>
            <person name="Thorup C."/>
            <person name="Bjerg J.T."/>
            <person name="Schreiber L."/>
            <person name="Nielsen L.P."/>
            <person name="Kjeldsen K.U."/>
            <person name="Boesen T."/>
            <person name="Boggild A."/>
            <person name="Meysman F."/>
            <person name="Geelhoed J."/>
            <person name="Schramm A."/>
        </authorList>
    </citation>
    <scope>NUCLEOTIDE SEQUENCE [LARGE SCALE GENOMIC DNA]</scope>
    <source>
        <strain evidence="4">GS</strain>
    </source>
</reference>
<feature type="domain" description="CARDB" evidence="2">
    <location>
        <begin position="406"/>
        <end position="517"/>
    </location>
</feature>